<keyword evidence="5" id="KW-1185">Reference proteome</keyword>
<keyword evidence="1" id="KW-0175">Coiled coil</keyword>
<evidence type="ECO:0000256" key="1">
    <source>
        <dbReference type="SAM" id="Coils"/>
    </source>
</evidence>
<evidence type="ECO:0000256" key="2">
    <source>
        <dbReference type="SAM" id="MobiDB-lite"/>
    </source>
</evidence>
<evidence type="ECO:0000259" key="3">
    <source>
        <dbReference type="Pfam" id="PF13240"/>
    </source>
</evidence>
<dbReference type="STRING" id="1121393.SAMN02745216_03667"/>
<reference evidence="5" key="1">
    <citation type="submission" date="2016-11" db="EMBL/GenBank/DDBJ databases">
        <authorList>
            <person name="Varghese N."/>
            <person name="Submissions S."/>
        </authorList>
    </citation>
    <scope>NUCLEOTIDE SEQUENCE [LARGE SCALE GENOMIC DNA]</scope>
    <source>
        <strain evidence="5">DSM 16219</strain>
    </source>
</reference>
<dbReference type="InterPro" id="IPR026870">
    <property type="entry name" value="Zinc_ribbon_dom"/>
</dbReference>
<dbReference type="Pfam" id="PF13240">
    <property type="entry name" value="Zn_Ribbon_1"/>
    <property type="match status" value="1"/>
</dbReference>
<protein>
    <submittedName>
        <fullName evidence="4">SPFH domain / Band 7 family protein</fullName>
    </submittedName>
</protein>
<name>A0A1M6TG74_9BACT</name>
<feature type="coiled-coil region" evidence="1">
    <location>
        <begin position="265"/>
        <end position="292"/>
    </location>
</feature>
<accession>A0A1M6TG74</accession>
<dbReference type="EMBL" id="FQZU01000027">
    <property type="protein sequence ID" value="SHK55889.1"/>
    <property type="molecule type" value="Genomic_DNA"/>
</dbReference>
<dbReference type="AlphaFoldDB" id="A0A1M6TG74"/>
<evidence type="ECO:0000313" key="4">
    <source>
        <dbReference type="EMBL" id="SHK55889.1"/>
    </source>
</evidence>
<dbReference type="Proteomes" id="UP000183994">
    <property type="component" value="Unassembled WGS sequence"/>
</dbReference>
<dbReference type="OrthoDB" id="9788304at2"/>
<organism evidence="4 5">
    <name type="scientific">Desulfatibacillum alkenivorans DSM 16219</name>
    <dbReference type="NCBI Taxonomy" id="1121393"/>
    <lineage>
        <taxon>Bacteria</taxon>
        <taxon>Pseudomonadati</taxon>
        <taxon>Thermodesulfobacteriota</taxon>
        <taxon>Desulfobacteria</taxon>
        <taxon>Desulfobacterales</taxon>
        <taxon>Desulfatibacillaceae</taxon>
        <taxon>Desulfatibacillum</taxon>
    </lineage>
</organism>
<dbReference type="RefSeq" id="WP_073477708.1">
    <property type="nucleotide sequence ID" value="NZ_FQZU01000027.1"/>
</dbReference>
<evidence type="ECO:0000313" key="5">
    <source>
        <dbReference type="Proteomes" id="UP000183994"/>
    </source>
</evidence>
<gene>
    <name evidence="4" type="ORF">SAMN02745216_03667</name>
</gene>
<feature type="domain" description="Zinc-ribbon" evidence="3">
    <location>
        <begin position="525"/>
        <end position="546"/>
    </location>
</feature>
<feature type="region of interest" description="Disordered" evidence="2">
    <location>
        <begin position="460"/>
        <end position="516"/>
    </location>
</feature>
<sequence>MHYNPGAWRLDDATVASLLSREDLASHWIFGRQMTVHPGEAALWMKDGKVVKVASEGEKMVSGVLDRLKSLFFAGGQLTVIMMDVTDITLDFRIGVDKDIVFANDPEFYGKLLDAYGRSNEKEEDVTTLVDRYSKDLDSELQKRQAILTRDRESVAFDVRLTFALLPEKGRDLFPLFGAKNALQRYYIESLARQQLEAKLFVPTLSLYTGAELRQNLDILAGINKKARKNLEAWFLERGISLKRLAINPALTGDERKAIIAKEKKALESAAADRHQHDLEELNREFDRLVLREKLAAQAVQVKGETDKEKQKILQATFLADQEKKLSAAQMADRIERIRLATKLEAQKKLKELAAFGVKKKWEIEKEKMAAEAELEMDKMRVLAEEYRKNKELKAEHKRKELEMRQDEAKKEREHVERLLEMGAQQGVLTDGAIQEALRQQSIRKALDQGESVGRAFGEAQNRGLPGQEVKSLPGQPSISITGQGPLLVNTGGQNGDGSKDQRALPDPGGSRSAVPEASYVVTVCPKCGEAVPDGSAFCGVCGYKLDE</sequence>
<feature type="coiled-coil region" evidence="1">
    <location>
        <begin position="370"/>
        <end position="419"/>
    </location>
</feature>
<proteinExistence type="predicted"/>